<dbReference type="Gramene" id="rna38154">
    <property type="protein sequence ID" value="RHN44095.1"/>
    <property type="gene ID" value="gene38154"/>
</dbReference>
<comment type="caution">
    <text evidence="3">The sequence shown here is derived from an EMBL/GenBank/DDBJ whole genome shotgun (WGS) entry which is preliminary data.</text>
</comment>
<feature type="transmembrane region" description="Helical" evidence="2">
    <location>
        <begin position="243"/>
        <end position="262"/>
    </location>
</feature>
<dbReference type="AlphaFoldDB" id="A0A396GZ31"/>
<dbReference type="InterPro" id="IPR011990">
    <property type="entry name" value="TPR-like_helical_dom_sf"/>
</dbReference>
<keyword evidence="2" id="KW-0472">Membrane</keyword>
<evidence type="ECO:0000256" key="1">
    <source>
        <dbReference type="ARBA" id="ARBA00022737"/>
    </source>
</evidence>
<keyword evidence="2" id="KW-1133">Transmembrane helix</keyword>
<keyword evidence="1" id="KW-0677">Repeat</keyword>
<dbReference type="Proteomes" id="UP000265566">
    <property type="component" value="Chromosome 7"/>
</dbReference>
<keyword evidence="2" id="KW-0812">Transmembrane</keyword>
<dbReference type="PANTHER" id="PTHR47262:SF1">
    <property type="entry name" value="OS02G0132600 PROTEIN"/>
    <property type="match status" value="1"/>
</dbReference>
<dbReference type="InterPro" id="IPR002885">
    <property type="entry name" value="PPR_rpt"/>
</dbReference>
<dbReference type="Pfam" id="PF01535">
    <property type="entry name" value="PPR"/>
    <property type="match status" value="1"/>
</dbReference>
<sequence>MKDYYEEMEQSGIHFSKEVFVALIHAYAAYDEFEKAKQIVLDPRIQVKWLIEIKSMLVSSLASHGKLSEALVLLEEIKKAGQTLNPKANLCLMRSLLLLTELSGEDWVQGCKIVIQFSVENKNLSSTIEMFKQLMDYFKHGENKSNSVFDEVYYPILVYGSTHLQFGLDLLDLIKKELGLVPPSLCLHSLLCCCVKSRDLNNAHLVWREFAGDGRDGYESFSCYLWASNLYTISPLSYNIFPLSYNIFLLIMILLYGCRMYCALSALGDHKSADIIFKKLQRALFKK</sequence>
<accession>A0A396GZ31</accession>
<evidence type="ECO:0000313" key="3">
    <source>
        <dbReference type="EMBL" id="RHN44095.1"/>
    </source>
</evidence>
<evidence type="ECO:0000256" key="2">
    <source>
        <dbReference type="SAM" id="Phobius"/>
    </source>
</evidence>
<dbReference type="Gene3D" id="1.25.40.10">
    <property type="entry name" value="Tetratricopeptide repeat domain"/>
    <property type="match status" value="1"/>
</dbReference>
<evidence type="ECO:0000313" key="4">
    <source>
        <dbReference type="Proteomes" id="UP000265566"/>
    </source>
</evidence>
<gene>
    <name evidence="3" type="ORF">MtrunA17_Chr7g0215621</name>
</gene>
<protein>
    <submittedName>
        <fullName evidence="3">Putative pentatricopeptide</fullName>
    </submittedName>
</protein>
<dbReference type="PANTHER" id="PTHR47262">
    <property type="entry name" value="OS02G0132600 PROTEIN"/>
    <property type="match status" value="1"/>
</dbReference>
<reference evidence="4" key="1">
    <citation type="journal article" date="2018" name="Nat. Plants">
        <title>Whole-genome landscape of Medicago truncatula symbiotic genes.</title>
        <authorList>
            <person name="Pecrix Y."/>
            <person name="Staton S.E."/>
            <person name="Sallet E."/>
            <person name="Lelandais-Briere C."/>
            <person name="Moreau S."/>
            <person name="Carrere S."/>
            <person name="Blein T."/>
            <person name="Jardinaud M.F."/>
            <person name="Latrasse D."/>
            <person name="Zouine M."/>
            <person name="Zahm M."/>
            <person name="Kreplak J."/>
            <person name="Mayjonade B."/>
            <person name="Satge C."/>
            <person name="Perez M."/>
            <person name="Cauet S."/>
            <person name="Marande W."/>
            <person name="Chantry-Darmon C."/>
            <person name="Lopez-Roques C."/>
            <person name="Bouchez O."/>
            <person name="Berard A."/>
            <person name="Debelle F."/>
            <person name="Munos S."/>
            <person name="Bendahmane A."/>
            <person name="Berges H."/>
            <person name="Niebel A."/>
            <person name="Buitink J."/>
            <person name="Frugier F."/>
            <person name="Benhamed M."/>
            <person name="Crespi M."/>
            <person name="Gouzy J."/>
            <person name="Gamas P."/>
        </authorList>
    </citation>
    <scope>NUCLEOTIDE SEQUENCE [LARGE SCALE GENOMIC DNA]</scope>
    <source>
        <strain evidence="4">cv. Jemalong A17</strain>
    </source>
</reference>
<proteinExistence type="predicted"/>
<organism evidence="3 4">
    <name type="scientific">Medicago truncatula</name>
    <name type="common">Barrel medic</name>
    <name type="synonym">Medicago tribuloides</name>
    <dbReference type="NCBI Taxonomy" id="3880"/>
    <lineage>
        <taxon>Eukaryota</taxon>
        <taxon>Viridiplantae</taxon>
        <taxon>Streptophyta</taxon>
        <taxon>Embryophyta</taxon>
        <taxon>Tracheophyta</taxon>
        <taxon>Spermatophyta</taxon>
        <taxon>Magnoliopsida</taxon>
        <taxon>eudicotyledons</taxon>
        <taxon>Gunneridae</taxon>
        <taxon>Pentapetalae</taxon>
        <taxon>rosids</taxon>
        <taxon>fabids</taxon>
        <taxon>Fabales</taxon>
        <taxon>Fabaceae</taxon>
        <taxon>Papilionoideae</taxon>
        <taxon>50 kb inversion clade</taxon>
        <taxon>NPAAA clade</taxon>
        <taxon>Hologalegina</taxon>
        <taxon>IRL clade</taxon>
        <taxon>Trifolieae</taxon>
        <taxon>Medicago</taxon>
    </lineage>
</organism>
<dbReference type="EMBL" id="PSQE01000007">
    <property type="protein sequence ID" value="RHN44095.1"/>
    <property type="molecule type" value="Genomic_DNA"/>
</dbReference>
<name>A0A396GZ31_MEDTR</name>